<accession>A0AAJ8BVJ3</accession>
<reference evidence="1" key="2">
    <citation type="submission" date="2025-08" db="UniProtKB">
        <authorList>
            <consortium name="RefSeq"/>
        </authorList>
    </citation>
    <scope>IDENTIFICATION</scope>
</reference>
<sequence length="144" mass="15255">MTAYEVAYGTPSFERAILQLSRIVRTLAVVREGVGGAGLEKAPGISTLTVPPLNSTIEGFKYTKRGCKMLGRELGSTAEVASIRNGMQRACAWAPNLSHEGSSTGVCVPVPDPSVNTWEISGVSQPINPWPCVKAPVSDSRLVV</sequence>
<dbReference type="RefSeq" id="XP_059604478.1">
    <property type="nucleotide sequence ID" value="XM_059750911.1"/>
</dbReference>
<evidence type="ECO:0000313" key="1">
    <source>
        <dbReference type="RefSeq" id="XP_059604478.1"/>
    </source>
</evidence>
<organism evidence="1">
    <name type="scientific">Aspergillus niger</name>
    <dbReference type="NCBI Taxonomy" id="5061"/>
    <lineage>
        <taxon>Eukaryota</taxon>
        <taxon>Fungi</taxon>
        <taxon>Dikarya</taxon>
        <taxon>Ascomycota</taxon>
        <taxon>Pezizomycotina</taxon>
        <taxon>Eurotiomycetes</taxon>
        <taxon>Eurotiomycetidae</taxon>
        <taxon>Eurotiales</taxon>
        <taxon>Aspergillaceae</taxon>
        <taxon>Aspergillus</taxon>
        <taxon>Aspergillus subgen. Circumdati</taxon>
    </lineage>
</organism>
<reference evidence="1" key="1">
    <citation type="submission" date="2025-02" db="EMBL/GenBank/DDBJ databases">
        <authorList>
            <consortium name="NCBI Genome Project"/>
        </authorList>
    </citation>
    <scope>NUCLEOTIDE SEQUENCE</scope>
</reference>
<proteinExistence type="predicted"/>
<protein>
    <submittedName>
        <fullName evidence="1">Uncharacterized protein</fullName>
    </submittedName>
</protein>
<name>A0AAJ8BVJ3_ASPNG</name>
<dbReference type="AlphaFoldDB" id="A0AAJ8BVJ3"/>
<dbReference type="GeneID" id="84592577"/>
<gene>
    <name evidence="1" type="ORF">An12g05530</name>
</gene>
<dbReference type="VEuPathDB" id="FungiDB:An12g05530"/>
<dbReference type="KEGG" id="ang:An12g05530"/>